<dbReference type="VEuPathDB" id="FungiDB:HCDG_05477"/>
<sequence length="132" mass="14684">MNEPTYPSADGETALLKPRFIVAAQVALSLWGLNPRVVVFYIRRELTLYCTKMVSVENVFPILKDPSSAVSSIRLGHALLLDLNNQARAYSASDGAYAFPAHFITDNIEAQISPRDSCVDGRKKNPHPRMHE</sequence>
<protein>
    <submittedName>
        <fullName evidence="2">Uncharacterized protein</fullName>
    </submittedName>
</protein>
<gene>
    <name evidence="2" type="ORF">HCDG_05477</name>
</gene>
<accession>C6HGZ6</accession>
<dbReference type="AlphaFoldDB" id="C6HGZ6"/>
<evidence type="ECO:0000256" key="1">
    <source>
        <dbReference type="SAM" id="Phobius"/>
    </source>
</evidence>
<name>C6HGZ6_AJECH</name>
<evidence type="ECO:0000313" key="2">
    <source>
        <dbReference type="EMBL" id="EER40080.1"/>
    </source>
</evidence>
<dbReference type="Proteomes" id="UP000002624">
    <property type="component" value="Unassembled WGS sequence"/>
</dbReference>
<keyword evidence="1" id="KW-1133">Transmembrane helix</keyword>
<dbReference type="EMBL" id="GG692427">
    <property type="protein sequence ID" value="EER40080.1"/>
    <property type="molecule type" value="Genomic_DNA"/>
</dbReference>
<evidence type="ECO:0000313" key="3">
    <source>
        <dbReference type="Proteomes" id="UP000002624"/>
    </source>
</evidence>
<proteinExistence type="predicted"/>
<feature type="transmembrane region" description="Helical" evidence="1">
    <location>
        <begin position="20"/>
        <end position="42"/>
    </location>
</feature>
<keyword evidence="1" id="KW-0472">Membrane</keyword>
<keyword evidence="1" id="KW-0812">Transmembrane</keyword>
<dbReference type="HOGENOM" id="CLU_1916489_0_0_1"/>
<organism evidence="2 3">
    <name type="scientific">Ajellomyces capsulatus (strain H143)</name>
    <name type="common">Darling's disease fungus</name>
    <name type="synonym">Histoplasma capsulatum</name>
    <dbReference type="NCBI Taxonomy" id="544712"/>
    <lineage>
        <taxon>Eukaryota</taxon>
        <taxon>Fungi</taxon>
        <taxon>Dikarya</taxon>
        <taxon>Ascomycota</taxon>
        <taxon>Pezizomycotina</taxon>
        <taxon>Eurotiomycetes</taxon>
        <taxon>Eurotiomycetidae</taxon>
        <taxon>Onygenales</taxon>
        <taxon>Ajellomycetaceae</taxon>
        <taxon>Histoplasma</taxon>
    </lineage>
</organism>
<reference evidence="3" key="1">
    <citation type="submission" date="2009-05" db="EMBL/GenBank/DDBJ databases">
        <title>The genome sequence of Ajellomyces capsulatus strain H143.</title>
        <authorList>
            <person name="Champion M."/>
            <person name="Cuomo C.A."/>
            <person name="Ma L.-J."/>
            <person name="Henn M.R."/>
            <person name="Sil A."/>
            <person name="Goldman B."/>
            <person name="Young S.K."/>
            <person name="Kodira C.D."/>
            <person name="Zeng Q."/>
            <person name="Koehrsen M."/>
            <person name="Alvarado L."/>
            <person name="Berlin A.M."/>
            <person name="Borenstein D."/>
            <person name="Chen Z."/>
            <person name="Engels R."/>
            <person name="Freedman E."/>
            <person name="Gellesch M."/>
            <person name="Goldberg J."/>
            <person name="Griggs A."/>
            <person name="Gujja S."/>
            <person name="Heiman D.I."/>
            <person name="Hepburn T.A."/>
            <person name="Howarth C."/>
            <person name="Jen D."/>
            <person name="Larson L."/>
            <person name="Lewis B."/>
            <person name="Mehta T."/>
            <person name="Park D."/>
            <person name="Pearson M."/>
            <person name="Roberts A."/>
            <person name="Saif S."/>
            <person name="Shea T.D."/>
            <person name="Shenoy N."/>
            <person name="Sisk P."/>
            <person name="Stolte C."/>
            <person name="Sykes S."/>
            <person name="Walk T."/>
            <person name="White J."/>
            <person name="Yandava C."/>
            <person name="Klein B."/>
            <person name="McEwen J.G."/>
            <person name="Puccia R."/>
            <person name="Goldman G.H."/>
            <person name="Felipe M.S."/>
            <person name="Nino-Vega G."/>
            <person name="San-Blas G."/>
            <person name="Taylor J.W."/>
            <person name="Mendoza L."/>
            <person name="Galagan J.E."/>
            <person name="Nusbaum C."/>
            <person name="Birren B.W."/>
        </authorList>
    </citation>
    <scope>NUCLEOTIDE SEQUENCE [LARGE SCALE GENOMIC DNA]</scope>
    <source>
        <strain evidence="3">H143</strain>
    </source>
</reference>